<keyword evidence="12 19" id="KW-0472">Membrane</keyword>
<keyword evidence="22" id="KW-1185">Reference proteome</keyword>
<feature type="compositionally biased region" description="Acidic residues" evidence="18">
    <location>
        <begin position="1252"/>
        <end position="1267"/>
    </location>
</feature>
<dbReference type="EC" id="3.1.1.5" evidence="3"/>
<evidence type="ECO:0000313" key="22">
    <source>
        <dbReference type="Proteomes" id="UP000515131"/>
    </source>
</evidence>
<comment type="subcellular location">
    <subcellularLocation>
        <location evidence="1">Endoplasmic reticulum membrane</location>
        <topology evidence="1">Single-pass type III membrane protein</topology>
    </subcellularLocation>
</comment>
<evidence type="ECO:0000256" key="2">
    <source>
        <dbReference type="ARBA" id="ARBA00006636"/>
    </source>
</evidence>
<dbReference type="GO" id="GO:0005789">
    <property type="term" value="C:endoplasmic reticulum membrane"/>
    <property type="evidence" value="ECO:0007669"/>
    <property type="project" value="UniProtKB-SubCell"/>
</dbReference>
<feature type="domain" description="Cyclic nucleotide-binding" evidence="20">
    <location>
        <begin position="170"/>
        <end position="280"/>
    </location>
</feature>
<evidence type="ECO:0000256" key="6">
    <source>
        <dbReference type="ARBA" id="ARBA00022737"/>
    </source>
</evidence>
<evidence type="ECO:0000256" key="5">
    <source>
        <dbReference type="ARBA" id="ARBA00022692"/>
    </source>
</evidence>
<evidence type="ECO:0000256" key="19">
    <source>
        <dbReference type="SAM" id="Phobius"/>
    </source>
</evidence>
<evidence type="ECO:0000256" key="10">
    <source>
        <dbReference type="ARBA" id="ARBA00022989"/>
    </source>
</evidence>
<keyword evidence="4" id="KW-0597">Phosphoprotein</keyword>
<dbReference type="FunFam" id="2.60.120.10:FF:000022">
    <property type="entry name" value="Patatin like phospholipase domain containing 7"/>
    <property type="match status" value="1"/>
</dbReference>
<sequence length="1324" mass="146347">MKQEEDASPEAGFCLGPVLQSWGLQLTEQRSQSTMLVGIVIGALLALALVGITVFFVYRRVNRFRQVQPTPQYRFRKRDKVMFYGRKIMRKVTTLPHTLVGSTAFPRQRARKRTKVLSLAKRILRFKKEYPTLQPKEPPPSLLEADLTEFDVKNSHLPSEVLYMLKNVRVLGHFEKPLFLELCKHMIFVQLLEGEHVFQPGEPDTSIYVVQDGRLEVCIQDADGTEVAVKEVLAGDSVHSLLSILDVITGHTAPYKTVSARAAVPSTVLRLPAVAFQGVFEKYPETLVRVVQESQAIPLVSVASVAAGKAKRQVCCGSEDRLERPLRPQESCDPDRGGSRAAAPGPLLKRSQSFPLPSVHEEILDELGKAQAGDQAPFAPPGGTAGATSDLRMACDRARVLLHAEERLGSSVASKSKKNVIVADTPSAVFHYSETNLDETVSSRKTDAIFRAAKKDLLTLMKLDDTSLLDGRVTLLHVPGGTVVSRQGDQDVNILFVVSGLLHVYQRKIDSEEDTCLFVVRPGEMVGQLAVLTGEPLIFTIKANRDCSFLSISKAHFYEIMRKQPTVVLGVAHTVVKRVSSFVRQIDFALDWMEVEAGRAVYRQGDRSDCTYIVLSGRLRSVIRKDDGKKRLAGEYGRGDLIGVVETLTHQARATTVHAVRDSELAKLPAGALTSIKRRYPQVVTRLIHLLGEKILGSLQQGTASGHQFGLHTAGSKWDSGNPASNLSTVAVMPVSEDVPLTAFALELKHALGAIGPVLLLTSDNIKQRLGSAALDSIHEYRLSSWLGQQEDIHRIVLYQADSTLTPWTQRCIRQADCILIVGLGEQEPAVGELERMLESTAVRAQKQLVLLHREEGPAPSRTVEWLNMRSWCSGHLHLCCPRRVFSRRSLPKLVEMYERVFQRPPDRHSDFSRLARVLTGNAIALVLGGGGARGCAQVGIIRALTECGIPVDMVGGTSIGAFMGALYSEERNYSQIRIRAKQWAEDMTSMVKTVLDLTYPITSMFSGAGFNSSICSVFKDRQIEDLWIPYFTITTDITASAMRVHTDGSLWRYVRASMSLSGYLPPLCDPKDGHLLMDGGYINNLPADVARSMGAKVVIAIDVGSQDETDLTNYGDALSGWWLLWKRWNPLATKVKVLNMAEIQTRLAYVCCVRQLEMVKNSEYCEYLRPPIDSYGTLDFGKFNEICEVGYQHGRTVFDIWGRSGVLEKMLQDRQGTSKMKACDVLTCPNASFTDLAEIVSRIEPAKVATVDDESDYQTEYEEELPDGSKDTYADFQSAPAHLGSDSEDEPSLRHRYPSLASPNCPAVDMLTKMGGAPHSDAP</sequence>
<dbReference type="PANTHER" id="PTHR14226:SF23">
    <property type="entry name" value="PATATIN-LIKE PHOSPHOLIPASE DOMAIN-CONTAINING PROTEIN 7"/>
    <property type="match status" value="1"/>
</dbReference>
<evidence type="ECO:0000256" key="16">
    <source>
        <dbReference type="ARBA" id="ARBA00048656"/>
    </source>
</evidence>
<evidence type="ECO:0000256" key="18">
    <source>
        <dbReference type="SAM" id="MobiDB-lite"/>
    </source>
</evidence>
<dbReference type="InterPro" id="IPR000595">
    <property type="entry name" value="cNMP-bd_dom"/>
</dbReference>
<dbReference type="Pfam" id="PF01734">
    <property type="entry name" value="Patatin"/>
    <property type="match status" value="1"/>
</dbReference>
<evidence type="ECO:0000256" key="14">
    <source>
        <dbReference type="ARBA" id="ARBA00048133"/>
    </source>
</evidence>
<dbReference type="FunFam" id="2.60.120.10:FF:000010">
    <property type="entry name" value="neuropathy target esterase isoform X1"/>
    <property type="match status" value="1"/>
</dbReference>
<keyword evidence="9 17" id="KW-0442">Lipid degradation</keyword>
<dbReference type="FunFam" id="2.60.120.10:FF:000012">
    <property type="entry name" value="neuropathy target esterase isoform X2"/>
    <property type="match status" value="1"/>
</dbReference>
<feature type="domain" description="Cyclic nucleotide-binding" evidence="20">
    <location>
        <begin position="457"/>
        <end position="561"/>
    </location>
</feature>
<dbReference type="Gene3D" id="2.60.120.10">
    <property type="entry name" value="Jelly Rolls"/>
    <property type="match status" value="3"/>
</dbReference>
<accession>A0A6P6HVQ9</accession>
<dbReference type="Gene3D" id="3.40.1090.10">
    <property type="entry name" value="Cytosolic phospholipase A2 catalytic domain"/>
    <property type="match status" value="2"/>
</dbReference>
<feature type="domain" description="Cyclic nucleotide-binding" evidence="20">
    <location>
        <begin position="589"/>
        <end position="694"/>
    </location>
</feature>
<dbReference type="GeneID" id="112860821"/>
<evidence type="ECO:0000256" key="1">
    <source>
        <dbReference type="ARBA" id="ARBA00004643"/>
    </source>
</evidence>
<feature type="domain" description="PNPLA" evidence="21">
    <location>
        <begin position="926"/>
        <end position="1092"/>
    </location>
</feature>
<protein>
    <recommendedName>
        <fullName evidence="3">lysophospholipase</fullName>
        <ecNumber evidence="3">3.1.1.5</ecNumber>
    </recommendedName>
</protein>
<feature type="transmembrane region" description="Helical" evidence="19">
    <location>
        <begin position="35"/>
        <end position="58"/>
    </location>
</feature>
<dbReference type="InterPro" id="IPR016035">
    <property type="entry name" value="Acyl_Trfase/lysoPLipase"/>
</dbReference>
<feature type="region of interest" description="Disordered" evidence="18">
    <location>
        <begin position="1252"/>
        <end position="1324"/>
    </location>
</feature>
<feature type="short sequence motif" description="GXSXG" evidence="17">
    <location>
        <begin position="957"/>
        <end position="961"/>
    </location>
</feature>
<evidence type="ECO:0000256" key="3">
    <source>
        <dbReference type="ARBA" id="ARBA00013274"/>
    </source>
</evidence>
<evidence type="ECO:0000256" key="15">
    <source>
        <dbReference type="ARBA" id="ARBA00048454"/>
    </source>
</evidence>
<dbReference type="Pfam" id="PF24179">
    <property type="entry name" value="NTE_Ploop"/>
    <property type="match status" value="1"/>
</dbReference>
<dbReference type="Proteomes" id="UP000515131">
    <property type="component" value="Unplaced"/>
</dbReference>
<dbReference type="CTD" id="375775"/>
<dbReference type="RefSeq" id="XP_025779824.1">
    <property type="nucleotide sequence ID" value="XM_025924039.1"/>
</dbReference>
<keyword evidence="11 17" id="KW-0443">Lipid metabolism</keyword>
<keyword evidence="8" id="KW-0256">Endoplasmic reticulum</keyword>
<dbReference type="SUPFAM" id="SSF51206">
    <property type="entry name" value="cAMP-binding domain-like"/>
    <property type="match status" value="3"/>
</dbReference>
<feature type="short sequence motif" description="GXGXXG" evidence="17">
    <location>
        <begin position="930"/>
        <end position="935"/>
    </location>
</feature>
<feature type="short sequence motif" description="DGA/G" evidence="17">
    <location>
        <begin position="1079"/>
        <end position="1081"/>
    </location>
</feature>
<evidence type="ECO:0000259" key="20">
    <source>
        <dbReference type="PROSITE" id="PS50042"/>
    </source>
</evidence>
<evidence type="ECO:0000259" key="21">
    <source>
        <dbReference type="PROSITE" id="PS51635"/>
    </source>
</evidence>
<evidence type="ECO:0000256" key="17">
    <source>
        <dbReference type="PROSITE-ProRule" id="PRU01161"/>
    </source>
</evidence>
<evidence type="ECO:0000256" key="7">
    <source>
        <dbReference type="ARBA" id="ARBA00022801"/>
    </source>
</evidence>
<organism evidence="22 23">
    <name type="scientific">Puma concolor</name>
    <name type="common">Mountain lion</name>
    <name type="synonym">Felis concolor</name>
    <dbReference type="NCBI Taxonomy" id="9696"/>
    <lineage>
        <taxon>Eukaryota</taxon>
        <taxon>Metazoa</taxon>
        <taxon>Chordata</taxon>
        <taxon>Craniata</taxon>
        <taxon>Vertebrata</taxon>
        <taxon>Euteleostomi</taxon>
        <taxon>Mammalia</taxon>
        <taxon>Eutheria</taxon>
        <taxon>Laurasiatheria</taxon>
        <taxon>Carnivora</taxon>
        <taxon>Feliformia</taxon>
        <taxon>Felidae</taxon>
        <taxon>Felinae</taxon>
        <taxon>Puma</taxon>
    </lineage>
</organism>
<reference evidence="23" key="1">
    <citation type="submission" date="2025-08" db="UniProtKB">
        <authorList>
            <consortium name="RefSeq"/>
        </authorList>
    </citation>
    <scope>IDENTIFICATION</scope>
    <source>
        <tissue evidence="23">Blood</tissue>
    </source>
</reference>
<feature type="active site" description="Proton acceptor" evidence="17">
    <location>
        <position position="1079"/>
    </location>
</feature>
<dbReference type="SUPFAM" id="SSF52151">
    <property type="entry name" value="FabD/lysophospholipase-like"/>
    <property type="match status" value="1"/>
</dbReference>
<dbReference type="FunFam" id="3.40.1090.10:FF:000001">
    <property type="entry name" value="neuropathy target esterase isoform X2"/>
    <property type="match status" value="1"/>
</dbReference>
<dbReference type="InterPro" id="IPR050301">
    <property type="entry name" value="NTE"/>
</dbReference>
<dbReference type="PANTHER" id="PTHR14226">
    <property type="entry name" value="NEUROPATHY TARGET ESTERASE/SWISS CHEESE D.MELANOGASTER"/>
    <property type="match status" value="1"/>
</dbReference>
<evidence type="ECO:0000256" key="4">
    <source>
        <dbReference type="ARBA" id="ARBA00022553"/>
    </source>
</evidence>
<comment type="catalytic activity">
    <reaction evidence="13">
        <text>1-(9Z-octadecenoyl)-sn-glycero-3-phosphocholine + H2O = sn-glycerol 3-phosphocholine + (9Z)-octadecenoate + H(+)</text>
        <dbReference type="Rhea" id="RHEA:40807"/>
        <dbReference type="ChEBI" id="CHEBI:15377"/>
        <dbReference type="ChEBI" id="CHEBI:15378"/>
        <dbReference type="ChEBI" id="CHEBI:16870"/>
        <dbReference type="ChEBI" id="CHEBI:28610"/>
        <dbReference type="ChEBI" id="CHEBI:30823"/>
    </reaction>
    <physiologicalReaction direction="left-to-right" evidence="13">
        <dbReference type="Rhea" id="RHEA:40808"/>
    </physiologicalReaction>
</comment>
<evidence type="ECO:0000256" key="8">
    <source>
        <dbReference type="ARBA" id="ARBA00022824"/>
    </source>
</evidence>
<dbReference type="Pfam" id="PF00027">
    <property type="entry name" value="cNMP_binding"/>
    <property type="match status" value="3"/>
</dbReference>
<name>A0A6P6HVQ9_PUMCO</name>
<dbReference type="InterPro" id="IPR002641">
    <property type="entry name" value="PNPLA_dom"/>
</dbReference>
<keyword evidence="6" id="KW-0677">Repeat</keyword>
<comment type="catalytic activity">
    <reaction evidence="16">
        <text>1-hexadecanoyl-sn-glycero-3-phosphocholine + H2O = sn-glycerol 3-phosphocholine + hexadecanoate + H(+)</text>
        <dbReference type="Rhea" id="RHEA:40435"/>
        <dbReference type="ChEBI" id="CHEBI:7896"/>
        <dbReference type="ChEBI" id="CHEBI:15377"/>
        <dbReference type="ChEBI" id="CHEBI:15378"/>
        <dbReference type="ChEBI" id="CHEBI:16870"/>
        <dbReference type="ChEBI" id="CHEBI:72998"/>
    </reaction>
    <physiologicalReaction direction="left-to-right" evidence="16">
        <dbReference type="Rhea" id="RHEA:40436"/>
    </physiologicalReaction>
</comment>
<dbReference type="InterPro" id="IPR056556">
    <property type="entry name" value="NTE1_P-loop_dom"/>
</dbReference>
<dbReference type="CDD" id="cd00038">
    <property type="entry name" value="CAP_ED"/>
    <property type="match status" value="3"/>
</dbReference>
<dbReference type="GO" id="GO:0004622">
    <property type="term" value="F:phosphatidylcholine lysophospholipase activity"/>
    <property type="evidence" value="ECO:0007669"/>
    <property type="project" value="UniProtKB-EC"/>
</dbReference>
<proteinExistence type="inferred from homology"/>
<comment type="catalytic activity">
    <reaction evidence="14">
        <text>1-hexadecanoyl-sn-glycero-3-phosphate + H2O = sn-glycerol 3-phosphate + hexadecanoate + H(+)</text>
        <dbReference type="Rhea" id="RHEA:49092"/>
        <dbReference type="ChEBI" id="CHEBI:7896"/>
        <dbReference type="ChEBI" id="CHEBI:15377"/>
        <dbReference type="ChEBI" id="CHEBI:15378"/>
        <dbReference type="ChEBI" id="CHEBI:57518"/>
        <dbReference type="ChEBI" id="CHEBI:57597"/>
    </reaction>
    <physiologicalReaction direction="left-to-right" evidence="14">
        <dbReference type="Rhea" id="RHEA:49093"/>
    </physiologicalReaction>
</comment>
<dbReference type="InterPro" id="IPR014710">
    <property type="entry name" value="RmlC-like_jellyroll"/>
</dbReference>
<evidence type="ECO:0000256" key="9">
    <source>
        <dbReference type="ARBA" id="ARBA00022963"/>
    </source>
</evidence>
<dbReference type="KEGG" id="pcoo:112860821"/>
<dbReference type="SMART" id="SM00100">
    <property type="entry name" value="cNMP"/>
    <property type="match status" value="3"/>
</dbReference>
<feature type="active site" description="Nucleophile" evidence="17">
    <location>
        <position position="959"/>
    </location>
</feature>
<evidence type="ECO:0000313" key="23">
    <source>
        <dbReference type="RefSeq" id="XP_025779824.1"/>
    </source>
</evidence>
<dbReference type="PROSITE" id="PS51635">
    <property type="entry name" value="PNPLA"/>
    <property type="match status" value="1"/>
</dbReference>
<keyword evidence="7 17" id="KW-0378">Hydrolase</keyword>
<evidence type="ECO:0000256" key="12">
    <source>
        <dbReference type="ARBA" id="ARBA00023136"/>
    </source>
</evidence>
<dbReference type="GO" id="GO:0016042">
    <property type="term" value="P:lipid catabolic process"/>
    <property type="evidence" value="ECO:0007669"/>
    <property type="project" value="UniProtKB-UniRule"/>
</dbReference>
<comment type="similarity">
    <text evidence="2">Belongs to the NTE family.</text>
</comment>
<gene>
    <name evidence="23" type="primary">PNPLA7</name>
</gene>
<dbReference type="PROSITE" id="PS50042">
    <property type="entry name" value="CNMP_BINDING_3"/>
    <property type="match status" value="3"/>
</dbReference>
<dbReference type="CDD" id="cd12087">
    <property type="entry name" value="TM_EGFR-like"/>
    <property type="match status" value="1"/>
</dbReference>
<evidence type="ECO:0000256" key="13">
    <source>
        <dbReference type="ARBA" id="ARBA00047314"/>
    </source>
</evidence>
<dbReference type="InterPro" id="IPR018490">
    <property type="entry name" value="cNMP-bd_dom_sf"/>
</dbReference>
<feature type="region of interest" description="Disordered" evidence="18">
    <location>
        <begin position="321"/>
        <end position="352"/>
    </location>
</feature>
<dbReference type="CDD" id="cd07225">
    <property type="entry name" value="Pat_PNPLA6_PNPLA7"/>
    <property type="match status" value="1"/>
</dbReference>
<keyword evidence="5 19" id="KW-0812">Transmembrane</keyword>
<comment type="catalytic activity">
    <reaction evidence="15">
        <text>a 1-acyl-sn-glycero-3-phosphocholine + H2O = sn-glycerol 3-phosphocholine + a fatty acid + H(+)</text>
        <dbReference type="Rhea" id="RHEA:15177"/>
        <dbReference type="ChEBI" id="CHEBI:15377"/>
        <dbReference type="ChEBI" id="CHEBI:15378"/>
        <dbReference type="ChEBI" id="CHEBI:16870"/>
        <dbReference type="ChEBI" id="CHEBI:28868"/>
        <dbReference type="ChEBI" id="CHEBI:58168"/>
        <dbReference type="EC" id="3.1.1.5"/>
    </reaction>
    <physiologicalReaction direction="left-to-right" evidence="15">
        <dbReference type="Rhea" id="RHEA:15178"/>
    </physiologicalReaction>
</comment>
<keyword evidence="10 19" id="KW-1133">Transmembrane helix</keyword>
<evidence type="ECO:0000256" key="11">
    <source>
        <dbReference type="ARBA" id="ARBA00023098"/>
    </source>
</evidence>